<dbReference type="Gene3D" id="2.60.120.600">
    <property type="entry name" value="Domain of unknown function DUF1214, C-terminal domain"/>
    <property type="match status" value="1"/>
</dbReference>
<feature type="non-terminal residue" evidence="1">
    <location>
        <position position="1"/>
    </location>
</feature>
<accession>X1CHT3</accession>
<dbReference type="EMBL" id="BART01032080">
    <property type="protein sequence ID" value="GAH07207.1"/>
    <property type="molecule type" value="Genomic_DNA"/>
</dbReference>
<reference evidence="1" key="1">
    <citation type="journal article" date="2014" name="Front. Microbiol.">
        <title>High frequency of phylogenetically diverse reductive dehalogenase-homologous genes in deep subseafloor sedimentary metagenomes.</title>
        <authorList>
            <person name="Kawai M."/>
            <person name="Futagami T."/>
            <person name="Toyoda A."/>
            <person name="Takaki Y."/>
            <person name="Nishi S."/>
            <person name="Hori S."/>
            <person name="Arai W."/>
            <person name="Tsubouchi T."/>
            <person name="Morono Y."/>
            <person name="Uchiyama I."/>
            <person name="Ito T."/>
            <person name="Fujiyama A."/>
            <person name="Inagaki F."/>
            <person name="Takami H."/>
        </authorList>
    </citation>
    <scope>NUCLEOTIDE SEQUENCE</scope>
    <source>
        <strain evidence="1">Expedition CK06-06</strain>
    </source>
</reference>
<proteinExistence type="predicted"/>
<gene>
    <name evidence="1" type="ORF">S01H4_55560</name>
</gene>
<evidence type="ECO:0008006" key="2">
    <source>
        <dbReference type="Google" id="ProtNLM"/>
    </source>
</evidence>
<organism evidence="1">
    <name type="scientific">marine sediment metagenome</name>
    <dbReference type="NCBI Taxonomy" id="412755"/>
    <lineage>
        <taxon>unclassified sequences</taxon>
        <taxon>metagenomes</taxon>
        <taxon>ecological metagenomes</taxon>
    </lineage>
</organism>
<evidence type="ECO:0000313" key="1">
    <source>
        <dbReference type="EMBL" id="GAH07207.1"/>
    </source>
</evidence>
<dbReference type="SUPFAM" id="SSF160935">
    <property type="entry name" value="VPA0735-like"/>
    <property type="match status" value="1"/>
</dbReference>
<sequence>GCDDKRVNCLPLTEGWNYVVRLYQPREEILAGEWTFPGPQPVKQ</sequence>
<name>X1CHT3_9ZZZZ</name>
<protein>
    <recommendedName>
        <fullName evidence="2">DUF1214 domain-containing protein</fullName>
    </recommendedName>
</protein>
<comment type="caution">
    <text evidence="1">The sequence shown here is derived from an EMBL/GenBank/DDBJ whole genome shotgun (WGS) entry which is preliminary data.</text>
</comment>
<dbReference type="AlphaFoldDB" id="X1CHT3"/>
<dbReference type="InterPro" id="IPR037049">
    <property type="entry name" value="DUF1214_C_sf"/>
</dbReference>